<dbReference type="SUPFAM" id="SSF49899">
    <property type="entry name" value="Concanavalin A-like lectins/glucanases"/>
    <property type="match status" value="1"/>
</dbReference>
<sequence>MRRILGILCVLLPILVQAQDKEVFSSVLRTNRYTTAPYYVEIDYPKNLPGMIARYRADSTQTIIDYNYTNFNANGIANGYNASQPFFSGDVFQWVDISYRDTNNDGINDTPNNNHLTAHNRYRTSIDPWASATYVPNTATSPSYRTNAKVQGDGVDDHLFKDISPNLTDDFTFIFVMRATNPNPGNYNSFIASSSSTSQQNPNGPRIGGAWQVSTTNDRSTFYFGYCRKTNSGTSWLPLIPFDTQVHVFYIEYDKSANRLLVSVDGVTRVNHTVNTSNGQMGPIIDELRLYRNRNMDTYIAAEFNEFFLAEVLFDESQKRKITNYLLAKWGVSS</sequence>
<dbReference type="EMBL" id="NBWU01000005">
    <property type="protein sequence ID" value="PCE63197.1"/>
    <property type="molecule type" value="Genomic_DNA"/>
</dbReference>
<feature type="signal peptide" evidence="1">
    <location>
        <begin position="1"/>
        <end position="18"/>
    </location>
</feature>
<evidence type="ECO:0000256" key="1">
    <source>
        <dbReference type="SAM" id="SignalP"/>
    </source>
</evidence>
<dbReference type="RefSeq" id="WP_097443139.1">
    <property type="nucleotide sequence ID" value="NZ_NBWU01000005.1"/>
</dbReference>
<keyword evidence="1" id="KW-0732">Signal</keyword>
<name>A0A2A4G3E3_9FLAO</name>
<dbReference type="GO" id="GO:0004553">
    <property type="term" value="F:hydrolase activity, hydrolyzing O-glycosyl compounds"/>
    <property type="evidence" value="ECO:0007669"/>
    <property type="project" value="UniProtKB-ARBA"/>
</dbReference>
<accession>A0A2A4G3E3</accession>
<evidence type="ECO:0008006" key="4">
    <source>
        <dbReference type="Google" id="ProtNLM"/>
    </source>
</evidence>
<protein>
    <recommendedName>
        <fullName evidence="4">LamG-like jellyroll fold domain-containing protein</fullName>
    </recommendedName>
</protein>
<keyword evidence="3" id="KW-1185">Reference proteome</keyword>
<comment type="caution">
    <text evidence="2">The sequence shown here is derived from an EMBL/GenBank/DDBJ whole genome shotgun (WGS) entry which is preliminary data.</text>
</comment>
<evidence type="ECO:0000313" key="2">
    <source>
        <dbReference type="EMBL" id="PCE63197.1"/>
    </source>
</evidence>
<evidence type="ECO:0000313" key="3">
    <source>
        <dbReference type="Proteomes" id="UP000219559"/>
    </source>
</evidence>
<dbReference type="GO" id="GO:0005975">
    <property type="term" value="P:carbohydrate metabolic process"/>
    <property type="evidence" value="ECO:0007669"/>
    <property type="project" value="UniProtKB-ARBA"/>
</dbReference>
<reference evidence="2 3" key="1">
    <citation type="submission" date="2017-04" db="EMBL/GenBank/DDBJ databases">
        <title>A new member of the family Flavobacteriaceae isolated from ascidians.</title>
        <authorList>
            <person name="Chen L."/>
        </authorList>
    </citation>
    <scope>NUCLEOTIDE SEQUENCE [LARGE SCALE GENOMIC DNA]</scope>
    <source>
        <strain evidence="2 3">HQA918</strain>
    </source>
</reference>
<dbReference type="AlphaFoldDB" id="A0A2A4G3E3"/>
<dbReference type="InterPro" id="IPR013320">
    <property type="entry name" value="ConA-like_dom_sf"/>
</dbReference>
<gene>
    <name evidence="2" type="ORF">B7P33_13280</name>
</gene>
<dbReference type="OrthoDB" id="9852526at2"/>
<dbReference type="Proteomes" id="UP000219559">
    <property type="component" value="Unassembled WGS sequence"/>
</dbReference>
<proteinExistence type="predicted"/>
<feature type="chain" id="PRO_5013127950" description="LamG-like jellyroll fold domain-containing protein" evidence="1">
    <location>
        <begin position="19"/>
        <end position="334"/>
    </location>
</feature>
<organism evidence="2 3">
    <name type="scientific">Sediminicola luteus</name>
    <dbReference type="NCBI Taxonomy" id="319238"/>
    <lineage>
        <taxon>Bacteria</taxon>
        <taxon>Pseudomonadati</taxon>
        <taxon>Bacteroidota</taxon>
        <taxon>Flavobacteriia</taxon>
        <taxon>Flavobacteriales</taxon>
        <taxon>Flavobacteriaceae</taxon>
        <taxon>Sediminicola</taxon>
    </lineage>
</organism>